<gene>
    <name evidence="3" type="ORF">AAE3_LOCUS12211</name>
</gene>
<feature type="compositionally biased region" description="Polar residues" evidence="1">
    <location>
        <begin position="408"/>
        <end position="430"/>
    </location>
</feature>
<protein>
    <recommendedName>
        <fullName evidence="5">Transmembrane protein</fullName>
    </recommendedName>
</protein>
<evidence type="ECO:0000313" key="4">
    <source>
        <dbReference type="Proteomes" id="UP000467700"/>
    </source>
</evidence>
<keyword evidence="4" id="KW-1185">Reference proteome</keyword>
<keyword evidence="2" id="KW-0812">Transmembrane</keyword>
<keyword evidence="2" id="KW-0472">Membrane</keyword>
<dbReference type="Gene3D" id="2.60.120.260">
    <property type="entry name" value="Galactose-binding domain-like"/>
    <property type="match status" value="1"/>
</dbReference>
<proteinExistence type="predicted"/>
<evidence type="ECO:0008006" key="5">
    <source>
        <dbReference type="Google" id="ProtNLM"/>
    </source>
</evidence>
<dbReference type="AlphaFoldDB" id="A0A8S0X036"/>
<dbReference type="EMBL" id="CACVBS010000083">
    <property type="protein sequence ID" value="CAA7269996.1"/>
    <property type="molecule type" value="Genomic_DNA"/>
</dbReference>
<keyword evidence="2" id="KW-1133">Transmembrane helix</keyword>
<feature type="region of interest" description="Disordered" evidence="1">
    <location>
        <begin position="373"/>
        <end position="479"/>
    </location>
</feature>
<feature type="compositionally biased region" description="Pro residues" evidence="1">
    <location>
        <begin position="377"/>
        <end position="390"/>
    </location>
</feature>
<reference evidence="3 4" key="1">
    <citation type="submission" date="2020-01" db="EMBL/GenBank/DDBJ databases">
        <authorList>
            <person name="Gupta K D."/>
        </authorList>
    </citation>
    <scope>NUCLEOTIDE SEQUENCE [LARGE SCALE GENOMIC DNA]</scope>
</reference>
<feature type="region of interest" description="Disordered" evidence="1">
    <location>
        <begin position="280"/>
        <end position="308"/>
    </location>
</feature>
<comment type="caution">
    <text evidence="3">The sequence shown here is derived from an EMBL/GenBank/DDBJ whole genome shotgun (WGS) entry which is preliminary data.</text>
</comment>
<evidence type="ECO:0000256" key="1">
    <source>
        <dbReference type="SAM" id="MobiDB-lite"/>
    </source>
</evidence>
<organism evidence="3 4">
    <name type="scientific">Cyclocybe aegerita</name>
    <name type="common">Black poplar mushroom</name>
    <name type="synonym">Agrocybe aegerita</name>
    <dbReference type="NCBI Taxonomy" id="1973307"/>
    <lineage>
        <taxon>Eukaryota</taxon>
        <taxon>Fungi</taxon>
        <taxon>Dikarya</taxon>
        <taxon>Basidiomycota</taxon>
        <taxon>Agaricomycotina</taxon>
        <taxon>Agaricomycetes</taxon>
        <taxon>Agaricomycetidae</taxon>
        <taxon>Agaricales</taxon>
        <taxon>Agaricineae</taxon>
        <taxon>Bolbitiaceae</taxon>
        <taxon>Cyclocybe</taxon>
    </lineage>
</organism>
<dbReference type="OrthoDB" id="2927144at2759"/>
<feature type="transmembrane region" description="Helical" evidence="2">
    <location>
        <begin position="311"/>
        <end position="333"/>
    </location>
</feature>
<evidence type="ECO:0000313" key="3">
    <source>
        <dbReference type="EMBL" id="CAA7269996.1"/>
    </source>
</evidence>
<feature type="compositionally biased region" description="Low complexity" evidence="1">
    <location>
        <begin position="280"/>
        <end position="290"/>
    </location>
</feature>
<sequence length="479" mass="52285">MSPSILVDDADPARFYTVGFHWSTTTNSDSFFNRTVTVCHTEYRNTSTVPKLEFNFYGSDLHFYGPPVTNDIFVNYTIDKSSVRPANLNKNANSALKTGVNIWNLSGLDQQYHSVDIFPVNGLFSFDYFTYTPNRLSPLVGRNLLLDDNDPLLQYSSEWTKTNADTLQGAVVAHQNTLSGTNRTGSTLKFNFVGAAVSVYGALNQQAGRLSASFSVDNGTPTSFSPFDGTQTPNPSSWKPNERFFHQDLTPGNHTLLVTLQDASGSQMLWLDSVVYEGSSGTKLNSTTTSTGGGTTTTGTSSSSSKPFNSATIGGIIAAVVVLAVMGFCFRFWRRFARNFHSTGGDSHQYGNTTFVPPRAPTPQLAPVIYMVSSPRHPAPAPPPPPPMPHNPWSYEQQVYPAMPVSHPSGQPHISRQEPTFWQPSSTTPRQPDISPPVNSPAPHSQDLDGNLNNSAPRRSQDAGPADLPPAYEPRLYIP</sequence>
<evidence type="ECO:0000256" key="2">
    <source>
        <dbReference type="SAM" id="Phobius"/>
    </source>
</evidence>
<accession>A0A8S0X036</accession>
<dbReference type="Proteomes" id="UP000467700">
    <property type="component" value="Unassembled WGS sequence"/>
</dbReference>
<name>A0A8S0X036_CYCAE</name>